<evidence type="ECO:0000256" key="1">
    <source>
        <dbReference type="ARBA" id="ARBA00022723"/>
    </source>
</evidence>
<dbReference type="Pfam" id="PF05567">
    <property type="entry name" value="T4P_PilY1"/>
    <property type="match status" value="1"/>
</dbReference>
<dbReference type="GO" id="GO:0046872">
    <property type="term" value="F:metal ion binding"/>
    <property type="evidence" value="ECO:0007669"/>
    <property type="project" value="UniProtKB-KW"/>
</dbReference>
<keyword evidence="1" id="KW-0479">Metal-binding</keyword>
<feature type="domain" description="VWFA" evidence="4">
    <location>
        <begin position="43"/>
        <end position="287"/>
    </location>
</feature>
<evidence type="ECO:0000313" key="6">
    <source>
        <dbReference type="Proteomes" id="UP000308488"/>
    </source>
</evidence>
<keyword evidence="2" id="KW-0106">Calcium</keyword>
<dbReference type="EMBL" id="SZYH01000003">
    <property type="protein sequence ID" value="TKV63261.1"/>
    <property type="molecule type" value="Genomic_DNA"/>
</dbReference>
<evidence type="ECO:0000313" key="5">
    <source>
        <dbReference type="EMBL" id="TKV63261.1"/>
    </source>
</evidence>
<protein>
    <submittedName>
        <fullName evidence="5">VWA domain-containing protein</fullName>
    </submittedName>
</protein>
<dbReference type="OrthoDB" id="7156875at2"/>
<organism evidence="5 6">
    <name type="scientific">Marinobacter panjinensis</name>
    <dbReference type="NCBI Taxonomy" id="2576384"/>
    <lineage>
        <taxon>Bacteria</taxon>
        <taxon>Pseudomonadati</taxon>
        <taxon>Pseudomonadota</taxon>
        <taxon>Gammaproteobacteria</taxon>
        <taxon>Pseudomonadales</taxon>
        <taxon>Marinobacteraceae</taxon>
        <taxon>Marinobacter</taxon>
    </lineage>
</organism>
<feature type="signal peptide" evidence="3">
    <location>
        <begin position="1"/>
        <end position="20"/>
    </location>
</feature>
<reference evidence="5 6" key="1">
    <citation type="submission" date="2019-05" db="EMBL/GenBank/DDBJ databases">
        <title>Marinobacter panjinensis sp. nov., a moderately halophilic bacterium isolated from sea tidal flat environment.</title>
        <authorList>
            <person name="Yang W."/>
            <person name="An M."/>
            <person name="He W."/>
            <person name="Luo X."/>
            <person name="Zhu L."/>
            <person name="Chen G."/>
            <person name="Zhang Y."/>
            <person name="Wang Y."/>
        </authorList>
    </citation>
    <scope>NUCLEOTIDE SEQUENCE [LARGE SCALE GENOMIC DNA]</scope>
    <source>
        <strain evidence="5 6">PJ-16</strain>
    </source>
</reference>
<dbReference type="Pfam" id="PF13519">
    <property type="entry name" value="VWA_2"/>
    <property type="match status" value="1"/>
</dbReference>
<proteinExistence type="predicted"/>
<dbReference type="RefSeq" id="WP_137437946.1">
    <property type="nucleotide sequence ID" value="NZ_JANRHC010000007.1"/>
</dbReference>
<evidence type="ECO:0000256" key="3">
    <source>
        <dbReference type="SAM" id="SignalP"/>
    </source>
</evidence>
<dbReference type="InterPro" id="IPR002035">
    <property type="entry name" value="VWF_A"/>
</dbReference>
<dbReference type="SMART" id="SM00327">
    <property type="entry name" value="VWA"/>
    <property type="match status" value="1"/>
</dbReference>
<gene>
    <name evidence="5" type="ORF">FDP08_19345</name>
</gene>
<dbReference type="InterPro" id="IPR036465">
    <property type="entry name" value="vWFA_dom_sf"/>
</dbReference>
<dbReference type="Gene3D" id="3.40.50.410">
    <property type="entry name" value="von Willebrand factor, type A domain"/>
    <property type="match status" value="1"/>
</dbReference>
<comment type="caution">
    <text evidence="5">The sequence shown here is derived from an EMBL/GenBank/DDBJ whole genome shotgun (WGS) entry which is preliminary data.</text>
</comment>
<dbReference type="Proteomes" id="UP000308488">
    <property type="component" value="Unassembled WGS sequence"/>
</dbReference>
<dbReference type="InterPro" id="IPR008707">
    <property type="entry name" value="B-propeller_PilY1"/>
</dbReference>
<sequence length="972" mass="105146">MKYSSKILTAVLSTAYFTMAGTAAVADDTEIFFTDADGVVKPNIMFILDVSGSMGTADVDGKTRLRVMKDVTKDLFADMEDVNVGLMVFGGNEGGYFKSAVSPIEDKRAALIESIEALSDGGNTPLSETLFQSMRYFQGEDNFIRYWDQPYQDDDGNWVADVPPGVYEDEKYKSPIEYECQPNSVVLLTDGEPTQDTNHEDDFEAVLGAGACVDNCLDEIAGYMWQNDMIPSANDPDENFRGNQRISTYTVGFKTDQTLLDDAATKGNGTYFQAENAASLKSAFDDLFTDVLARSTTFAAPGIAVNTFDRLNHLDSLYFAVFQPDTVPLWDGNLKRYRLGVVTDDVTGEKEAVILDVDGNEAVDSATGFFSDVARSWWSPEADGKEVAAGGAASQHEDPNSDRKVYTYIASSNKTSLTAVQNGVVSTNNGITAAMLGDDTMSNADRSVLINWIRGMDLDDSDGDGSMVDSRKFISDPLHSVPHLIVYGGTADSPTTAVFFGDNQGFIHGISGESGNTHFSFIPEELFPNQAMLKANREGEDRTYGMDGTIVSWVYDDDFDGQIDDGDDHAYIYSGMRRGGSSYYGLDVTNPDSPNFLWQIEGGVTGDFEELGQTWSTPVKTKVKIANTEYEVLIFGGGYDTDQDNVDVRTPDDIGRAIYIVDAETGDRLWWAGPAGSGADVELANLEYSIPSAPKVIDVTGDGRANQIYVGDMGGQIFRFDITNGNRADALVTGGRIADLAGAGASDARRFYHAPDIFGIKVGGARYLGLAIGSGYQAHPLNEAIDDRFYMLRLPDVTAPPVDADGVVAYTALTEASLYNATANVIQDGATEADRAAAAEALGDAAGWYISLENSGEKVLSTGQTINNEIFFTTYEPTPSTNPCVPAAGTSRLYHVSALDSRAVVNYDESDGNGGTDDELDAADRFIELNTIGLPPNPQRMRVDDTDIVCVGAECRTVDSVTGVVETYWFEE</sequence>
<dbReference type="SUPFAM" id="SSF53300">
    <property type="entry name" value="vWA-like"/>
    <property type="match status" value="1"/>
</dbReference>
<dbReference type="AlphaFoldDB" id="A0A4U6QRP9"/>
<feature type="chain" id="PRO_5020833218" evidence="3">
    <location>
        <begin position="21"/>
        <end position="972"/>
    </location>
</feature>
<accession>A0A4U6QRP9</accession>
<evidence type="ECO:0000259" key="4">
    <source>
        <dbReference type="PROSITE" id="PS50234"/>
    </source>
</evidence>
<dbReference type="PROSITE" id="PS50234">
    <property type="entry name" value="VWFA"/>
    <property type="match status" value="1"/>
</dbReference>
<name>A0A4U6QRP9_9GAMM</name>
<keyword evidence="6" id="KW-1185">Reference proteome</keyword>
<keyword evidence="3" id="KW-0732">Signal</keyword>
<evidence type="ECO:0000256" key="2">
    <source>
        <dbReference type="ARBA" id="ARBA00022837"/>
    </source>
</evidence>